<gene>
    <name evidence="4" type="ORF">PoB_007640000</name>
</gene>
<comment type="caution">
    <text evidence="4">The sequence shown here is derived from an EMBL/GenBank/DDBJ whole genome shotgun (WGS) entry which is preliminary data.</text>
</comment>
<feature type="domain" description="CXC MSL2-type" evidence="3">
    <location>
        <begin position="435"/>
        <end position="485"/>
    </location>
</feature>
<dbReference type="InterPro" id="IPR037922">
    <property type="entry name" value="MSL2"/>
</dbReference>
<keyword evidence="1" id="KW-0539">Nucleus</keyword>
<keyword evidence="1" id="KW-0158">Chromosome</keyword>
<dbReference type="InterPro" id="IPR013083">
    <property type="entry name" value="Znf_RING/FYVE/PHD"/>
</dbReference>
<dbReference type="GO" id="GO:0061630">
    <property type="term" value="F:ubiquitin protein ligase activity"/>
    <property type="evidence" value="ECO:0007669"/>
    <property type="project" value="InterPro"/>
</dbReference>
<name>A0AAV4E0Y2_9GAST</name>
<feature type="region of interest" description="Disordered" evidence="2">
    <location>
        <begin position="157"/>
        <end position="189"/>
    </location>
</feature>
<dbReference type="Pfam" id="PF16682">
    <property type="entry name" value="MSL2-CXC"/>
    <property type="match status" value="1"/>
</dbReference>
<keyword evidence="5" id="KW-1185">Reference proteome</keyword>
<dbReference type="CDD" id="cd13122">
    <property type="entry name" value="MSL2_CXC"/>
    <property type="match status" value="1"/>
</dbReference>
<evidence type="ECO:0000259" key="3">
    <source>
        <dbReference type="PROSITE" id="PS52051"/>
    </source>
</evidence>
<dbReference type="GO" id="GO:0072487">
    <property type="term" value="C:MSL complex"/>
    <property type="evidence" value="ECO:0007669"/>
    <property type="project" value="UniProtKB-UniRule"/>
</dbReference>
<protein>
    <submittedName>
        <fullName evidence="4">Male-specific lethal 2-like protein</fullName>
    </submittedName>
</protein>
<feature type="region of interest" description="Disordered" evidence="2">
    <location>
        <begin position="280"/>
        <end position="311"/>
    </location>
</feature>
<dbReference type="InterPro" id="IPR033467">
    <property type="entry name" value="Tesmin/TSO1-like_CXC"/>
</dbReference>
<dbReference type="Pfam" id="PF16685">
    <property type="entry name" value="zf-RING_10"/>
    <property type="match status" value="1"/>
</dbReference>
<dbReference type="PROSITE" id="PS52051">
    <property type="entry name" value="CXC_MSL2"/>
    <property type="match status" value="1"/>
</dbReference>
<feature type="compositionally biased region" description="Low complexity" evidence="2">
    <location>
        <begin position="297"/>
        <end position="307"/>
    </location>
</feature>
<feature type="compositionally biased region" description="Polar residues" evidence="2">
    <location>
        <begin position="157"/>
        <end position="174"/>
    </location>
</feature>
<dbReference type="InterPro" id="IPR032043">
    <property type="entry name" value="Msl2_Znf-RING"/>
</dbReference>
<dbReference type="InterPro" id="IPR032049">
    <property type="entry name" value="Msl2-CXC"/>
</dbReference>
<dbReference type="EMBL" id="BLXT01008548">
    <property type="protein sequence ID" value="GFO49895.1"/>
    <property type="molecule type" value="Genomic_DNA"/>
</dbReference>
<evidence type="ECO:0000313" key="5">
    <source>
        <dbReference type="Proteomes" id="UP000735302"/>
    </source>
</evidence>
<evidence type="ECO:0000256" key="2">
    <source>
        <dbReference type="SAM" id="MobiDB-lite"/>
    </source>
</evidence>
<evidence type="ECO:0000313" key="4">
    <source>
        <dbReference type="EMBL" id="GFO49895.1"/>
    </source>
</evidence>
<evidence type="ECO:0000256" key="1">
    <source>
        <dbReference type="PROSITE-ProRule" id="PRU01396"/>
    </source>
</evidence>
<sequence>MSADPDDKSSWSEIFKYLPSLRQMLSCCVCGNVAFRPHGPDHNVCLHFVCEGCKGGKMRLKPSCSWCKDQDSFVENKRIRVLINCFKRLCLYISSSHLGQEIEKASVNGHGSEADRVLKIIEEVGNFEDEISLTPAPSKVPKVPKLVSQPLKYTPPSSTDLVTASTSSSMQQNFKKGPKVKRGRPPAISKSLVSSQVRSRTNMAQHVKRLKKKALNTQVKKASANISFSRKRHLNKAHALNESSYLISNRPHRDRSGKYSIGQLWRETFLEEEHQDTVYPDSGIEVGNSSDQDQGPQSLSSVSVQEQSKIEPAVNVTDIPFKETRSHGHPLTQLNVKNISAENAVTSSTDVTATNENARNKPRLMLTITKRAMVNYPSARRGMRSSAETSFVVKKNSKNSSFSPPDLSLSKHINNKKGRGIASRQRQSRNIKPKVTTDICKCARFKQPNQLTCFGQKCPCYSEKRACVNCLCNGCKNPLRVSPDSAPPLMRFIRESADVPSHNRSMPRLSPIPKV</sequence>
<dbReference type="AlphaFoldDB" id="A0AAV4E0Y2"/>
<organism evidence="4 5">
    <name type="scientific">Plakobranchus ocellatus</name>
    <dbReference type="NCBI Taxonomy" id="259542"/>
    <lineage>
        <taxon>Eukaryota</taxon>
        <taxon>Metazoa</taxon>
        <taxon>Spiralia</taxon>
        <taxon>Lophotrochozoa</taxon>
        <taxon>Mollusca</taxon>
        <taxon>Gastropoda</taxon>
        <taxon>Heterobranchia</taxon>
        <taxon>Euthyneura</taxon>
        <taxon>Panpulmonata</taxon>
        <taxon>Sacoglossa</taxon>
        <taxon>Placobranchoidea</taxon>
        <taxon>Plakobranchidae</taxon>
        <taxon>Plakobranchus</taxon>
    </lineage>
</organism>
<dbReference type="Proteomes" id="UP000735302">
    <property type="component" value="Unassembled WGS sequence"/>
</dbReference>
<dbReference type="GO" id="GO:0016567">
    <property type="term" value="P:protein ubiquitination"/>
    <property type="evidence" value="ECO:0007669"/>
    <property type="project" value="TreeGrafter"/>
</dbReference>
<reference evidence="4 5" key="1">
    <citation type="journal article" date="2021" name="Elife">
        <title>Chloroplast acquisition without the gene transfer in kleptoplastic sea slugs, Plakobranchus ocellatus.</title>
        <authorList>
            <person name="Maeda T."/>
            <person name="Takahashi S."/>
            <person name="Yoshida T."/>
            <person name="Shimamura S."/>
            <person name="Takaki Y."/>
            <person name="Nagai Y."/>
            <person name="Toyoda A."/>
            <person name="Suzuki Y."/>
            <person name="Arimoto A."/>
            <person name="Ishii H."/>
            <person name="Satoh N."/>
            <person name="Nishiyama T."/>
            <person name="Hasebe M."/>
            <person name="Maruyama T."/>
            <person name="Minagawa J."/>
            <person name="Obokata J."/>
            <person name="Shigenobu S."/>
        </authorList>
    </citation>
    <scope>NUCLEOTIDE SEQUENCE [LARGE SCALE GENOMIC DNA]</scope>
</reference>
<dbReference type="PANTHER" id="PTHR16048">
    <property type="entry name" value="MSL2-RELATED"/>
    <property type="match status" value="1"/>
</dbReference>
<comment type="similarity">
    <text evidence="1">Belongs to the MSL2 family.</text>
</comment>
<dbReference type="CDD" id="cd16522">
    <property type="entry name" value="RING-HC_MSL2"/>
    <property type="match status" value="1"/>
</dbReference>
<feature type="compositionally biased region" description="Polar residues" evidence="2">
    <location>
        <begin position="287"/>
        <end position="296"/>
    </location>
</feature>
<proteinExistence type="inferred from homology"/>
<dbReference type="PANTHER" id="PTHR16048:SF3">
    <property type="entry name" value="E3 UBIQUITIN-PROTEIN LIGASE MSL2"/>
    <property type="match status" value="1"/>
</dbReference>
<dbReference type="Gene3D" id="3.30.40.10">
    <property type="entry name" value="Zinc/RING finger domain, C3HC4 (zinc finger)"/>
    <property type="match status" value="1"/>
</dbReference>
<dbReference type="SMART" id="SM01114">
    <property type="entry name" value="CXC"/>
    <property type="match status" value="1"/>
</dbReference>
<accession>A0AAV4E0Y2</accession>